<gene>
    <name evidence="1" type="ORF">DS837_11005</name>
</gene>
<evidence type="ECO:0000313" key="2">
    <source>
        <dbReference type="Proteomes" id="UP000476837"/>
    </source>
</evidence>
<dbReference type="Proteomes" id="UP000476837">
    <property type="component" value="Unassembled WGS sequence"/>
</dbReference>
<name>A0A6L3B2Q1_AZOBR</name>
<organism evidence="1 2">
    <name type="scientific">Azospirillum brasilense</name>
    <dbReference type="NCBI Taxonomy" id="192"/>
    <lineage>
        <taxon>Bacteria</taxon>
        <taxon>Pseudomonadati</taxon>
        <taxon>Pseudomonadota</taxon>
        <taxon>Alphaproteobacteria</taxon>
        <taxon>Rhodospirillales</taxon>
        <taxon>Azospirillaceae</taxon>
        <taxon>Azospirillum</taxon>
    </lineage>
</organism>
<sequence>MRTQIIDLLTQLGAALPPGFAFNKAGTAYEALVALSVAYQFKSPYYRTTVEVCDHTGTPASHFVIRQSPGKIHPATANAPRPGFIRLTFHGRRVKRVYEIHNSVQFEGRSGSNHEQDVSVVAQKTGDDLRNLPGGGRPSGKDLKVAVECKDIPKGAGVGIARGSVGNAFDLSPKRSRGGSYKQAFSKTRMFAVAVLGGMSVGGTRVLDYYGISVYANANPTTPGPHPLIVDVAARIHEDMKR</sequence>
<protein>
    <submittedName>
        <fullName evidence="1">Uncharacterized protein</fullName>
    </submittedName>
</protein>
<reference evidence="1 2" key="1">
    <citation type="submission" date="2018-07" db="EMBL/GenBank/DDBJ databases">
        <title>Genome sequence of Roseomonas fauriae ATCC 49958.</title>
        <authorList>
            <person name="Sant'Anna F.H."/>
            <person name="Baldani J.I."/>
            <person name="Zilli J.E."/>
            <person name="Reis V.M."/>
            <person name="Hartmann A."/>
            <person name="Cruz L."/>
            <person name="de Souza E.M."/>
            <person name="de Oliveira Pedrosa F."/>
            <person name="Passaglia L.M.P."/>
        </authorList>
    </citation>
    <scope>NUCLEOTIDE SEQUENCE [LARGE SCALE GENOMIC DNA]</scope>
    <source>
        <strain evidence="1 2">ATCC 49958</strain>
    </source>
</reference>
<dbReference type="EMBL" id="QOKV01000005">
    <property type="protein sequence ID" value="KAA0686217.1"/>
    <property type="molecule type" value="Genomic_DNA"/>
</dbReference>
<proteinExistence type="predicted"/>
<accession>A0A6L3B2Q1</accession>
<comment type="caution">
    <text evidence="1">The sequence shown here is derived from an EMBL/GenBank/DDBJ whole genome shotgun (WGS) entry which is preliminary data.</text>
</comment>
<dbReference type="RefSeq" id="WP_149164791.1">
    <property type="nucleotide sequence ID" value="NZ_QOKV01000005.1"/>
</dbReference>
<evidence type="ECO:0000313" key="1">
    <source>
        <dbReference type="EMBL" id="KAA0686217.1"/>
    </source>
</evidence>
<dbReference type="AlphaFoldDB" id="A0A6L3B2Q1"/>